<reference evidence="15" key="1">
    <citation type="submission" date="2021-03" db="EMBL/GenBank/DDBJ databases">
        <title>Draft genome sequence of rust myrtle Austropuccinia psidii MF-1, a brazilian biotype.</title>
        <authorList>
            <person name="Quecine M.C."/>
            <person name="Pachon D.M.R."/>
            <person name="Bonatelli M.L."/>
            <person name="Correr F.H."/>
            <person name="Franceschini L.M."/>
            <person name="Leite T.F."/>
            <person name="Margarido G.R.A."/>
            <person name="Almeida C.A."/>
            <person name="Ferrarezi J.A."/>
            <person name="Labate C.A."/>
        </authorList>
    </citation>
    <scope>NUCLEOTIDE SEQUENCE</scope>
    <source>
        <strain evidence="15">MF-1</strain>
    </source>
</reference>
<feature type="binding site" evidence="12">
    <location>
        <position position="308"/>
    </location>
    <ligand>
        <name>Mg(2+)</name>
        <dbReference type="ChEBI" id="CHEBI:18420"/>
        <label>1</label>
    </ligand>
</feature>
<dbReference type="GO" id="GO:0006487">
    <property type="term" value="P:protein N-linked glycosylation"/>
    <property type="evidence" value="ECO:0007669"/>
    <property type="project" value="TreeGrafter"/>
</dbReference>
<dbReference type="GO" id="GO:0006013">
    <property type="term" value="P:mannose metabolic process"/>
    <property type="evidence" value="ECO:0007669"/>
    <property type="project" value="TreeGrafter"/>
</dbReference>
<evidence type="ECO:0000256" key="10">
    <source>
        <dbReference type="PIRSR" id="PIRSR605002-1"/>
    </source>
</evidence>
<feature type="region of interest" description="Disordered" evidence="14">
    <location>
        <begin position="61"/>
        <end position="83"/>
    </location>
</feature>
<protein>
    <recommendedName>
        <fullName evidence="5 13">Phosphomannomutase</fullName>
        <ecNumber evidence="5 13">5.4.2.8</ecNumber>
    </recommendedName>
</protein>
<feature type="binding site" evidence="11">
    <location>
        <position position="221"/>
    </location>
    <ligand>
        <name>alpha-D-mannose 1-phosphate</name>
        <dbReference type="ChEBI" id="CHEBI:58409"/>
    </ligand>
</feature>
<comment type="subunit">
    <text evidence="4 13">Homodimer.</text>
</comment>
<feature type="binding site" evidence="11">
    <location>
        <position position="268"/>
    </location>
    <ligand>
        <name>alpha-D-mannose 1-phosphate</name>
        <dbReference type="ChEBI" id="CHEBI:58409"/>
    </ligand>
</feature>
<evidence type="ECO:0000313" key="15">
    <source>
        <dbReference type="EMBL" id="MBW0483152.1"/>
    </source>
</evidence>
<evidence type="ECO:0000256" key="3">
    <source>
        <dbReference type="ARBA" id="ARBA00009736"/>
    </source>
</evidence>
<feature type="active site" description="Nucleophile" evidence="10">
    <location>
        <position position="95"/>
    </location>
</feature>
<dbReference type="PANTHER" id="PTHR10466:SF0">
    <property type="entry name" value="PHOSPHOMANNOMUTASE"/>
    <property type="match status" value="1"/>
</dbReference>
<feature type="binding site" evidence="12">
    <location>
        <position position="95"/>
    </location>
    <ligand>
        <name>Mg(2+)</name>
        <dbReference type="ChEBI" id="CHEBI:18420"/>
        <label>1</label>
    </ligand>
</feature>
<dbReference type="EMBL" id="AVOT02007095">
    <property type="protein sequence ID" value="MBW0483152.1"/>
    <property type="molecule type" value="Genomic_DNA"/>
</dbReference>
<proteinExistence type="inferred from homology"/>
<dbReference type="InterPro" id="IPR006379">
    <property type="entry name" value="HAD-SF_hydro_IIB"/>
</dbReference>
<gene>
    <name evidence="15" type="ORF">O181_022867</name>
</gene>
<feature type="binding site" evidence="11">
    <location>
        <position position="266"/>
    </location>
    <ligand>
        <name>alpha-D-mannose 1-phosphate</name>
        <dbReference type="ChEBI" id="CHEBI:58409"/>
    </ligand>
</feature>
<evidence type="ECO:0000256" key="13">
    <source>
        <dbReference type="RuleBase" id="RU361118"/>
    </source>
</evidence>
<comment type="similarity">
    <text evidence="3 13">Belongs to the eukaryotic PMM family.</text>
</comment>
<evidence type="ECO:0000256" key="14">
    <source>
        <dbReference type="SAM" id="MobiDB-lite"/>
    </source>
</evidence>
<dbReference type="SFLD" id="SFLDF00445">
    <property type="entry name" value="alpha-phosphomannomutase"/>
    <property type="match status" value="1"/>
</dbReference>
<dbReference type="GO" id="GO:0005829">
    <property type="term" value="C:cytosol"/>
    <property type="evidence" value="ECO:0007669"/>
    <property type="project" value="TreeGrafter"/>
</dbReference>
<dbReference type="GO" id="GO:0009298">
    <property type="term" value="P:GDP-mannose biosynthetic process"/>
    <property type="evidence" value="ECO:0007669"/>
    <property type="project" value="InterPro"/>
</dbReference>
<name>A0A9Q3CIF5_9BASI</name>
<comment type="pathway">
    <text evidence="2 13">Nucleotide-sugar biosynthesis; GDP-alpha-D-mannose biosynthesis; alpha-D-mannose 1-phosphate from D-fructose 6-phosphate: step 2/2.</text>
</comment>
<keyword evidence="8 12" id="KW-0460">Magnesium</keyword>
<keyword evidence="7 12" id="KW-0479">Metal-binding</keyword>
<evidence type="ECO:0000256" key="1">
    <source>
        <dbReference type="ARBA" id="ARBA00004496"/>
    </source>
</evidence>
<feature type="binding site" evidence="11">
    <location>
        <position position="228"/>
    </location>
    <ligand>
        <name>alpha-D-mannose 1-phosphate</name>
        <dbReference type="ChEBI" id="CHEBI:58409"/>
    </ligand>
</feature>
<feature type="binding site" evidence="11">
    <location>
        <position position="210"/>
    </location>
    <ligand>
        <name>alpha-D-mannose 1-phosphate</name>
        <dbReference type="ChEBI" id="CHEBI:58409"/>
    </ligand>
</feature>
<dbReference type="Pfam" id="PF03332">
    <property type="entry name" value="PMM"/>
    <property type="match status" value="1"/>
</dbReference>
<evidence type="ECO:0000256" key="11">
    <source>
        <dbReference type="PIRSR" id="PIRSR605002-2"/>
    </source>
</evidence>
<dbReference type="PANTHER" id="PTHR10466">
    <property type="entry name" value="PHOSPHOMANNOMUTASE"/>
    <property type="match status" value="1"/>
</dbReference>
<dbReference type="SFLD" id="SFLDS00003">
    <property type="entry name" value="Haloacid_Dehalogenase"/>
    <property type="match status" value="1"/>
</dbReference>
<dbReference type="EC" id="5.4.2.8" evidence="5 13"/>
<evidence type="ECO:0000256" key="9">
    <source>
        <dbReference type="ARBA" id="ARBA00023235"/>
    </source>
</evidence>
<dbReference type="SFLD" id="SFLDG01140">
    <property type="entry name" value="C2.B:_Phosphomannomutase_and_P"/>
    <property type="match status" value="1"/>
</dbReference>
<feature type="active site" description="Proton donor/acceptor" evidence="10">
    <location>
        <position position="97"/>
    </location>
</feature>
<feature type="binding site" evidence="12">
    <location>
        <position position="97"/>
    </location>
    <ligand>
        <name>Mg(2+)</name>
        <dbReference type="ChEBI" id="CHEBI:18420"/>
        <label>1</label>
    </ligand>
</feature>
<comment type="function">
    <text evidence="13">Involved in the synthesis of the GDP-mannose and dolichol-phosphate-mannose required for a number of critical mannosyl transfer reactions.</text>
</comment>
<dbReference type="OrthoDB" id="10264771at2759"/>
<keyword evidence="6 13" id="KW-0963">Cytoplasm</keyword>
<dbReference type="SFLD" id="SFLDG01143">
    <property type="entry name" value="C2.B.3:_Phosphomannomutase_Lik"/>
    <property type="match status" value="1"/>
</dbReference>
<feature type="compositionally biased region" description="Polar residues" evidence="14">
    <location>
        <begin position="71"/>
        <end position="83"/>
    </location>
</feature>
<evidence type="ECO:0000256" key="6">
    <source>
        <dbReference type="ARBA" id="ARBA00022490"/>
    </source>
</evidence>
<dbReference type="NCBIfam" id="TIGR01484">
    <property type="entry name" value="HAD-SF-IIB"/>
    <property type="match status" value="1"/>
</dbReference>
<dbReference type="Gene3D" id="3.30.1240.20">
    <property type="match status" value="1"/>
</dbReference>
<evidence type="ECO:0000256" key="8">
    <source>
        <dbReference type="ARBA" id="ARBA00022842"/>
    </source>
</evidence>
<sequence>MIDRREATSGVGDWLLASFGSSGNPPLRRSIVRLTSYLFLSAFRASSPILRRDFRNRTSISSAQSKRHLQPANSPSDMAQSFSSRPLGSTLVLFDVDGTLTPARRSASPEMLALLRKLRQKVVIGFVGGSDLVKIREQLETSPSESVLENFDYCFAENGLTAYKAGELLATQSFIKHLGEEKYKKLVNFCLREISELDIPIKRGTFVEFRNGMINVSPIGRNASTAERIEFENYDKEALVRAKFIEKLKKEFASFDLTFSIGGQISFDVFPTGWNKTYALRHVENAGFKEIHFFGDKTYEGGNDYEIFEDCRTIGHTVTCPEDTMEILQGLFHL</sequence>
<evidence type="ECO:0000256" key="12">
    <source>
        <dbReference type="PIRSR" id="PIRSR605002-3"/>
    </source>
</evidence>
<feature type="binding site" evidence="12">
    <location>
        <position position="310"/>
    </location>
    <ligand>
        <name>Mg(2+)</name>
        <dbReference type="ChEBI" id="CHEBI:18420"/>
        <label>1</label>
    </ligand>
</feature>
<dbReference type="GO" id="GO:0046872">
    <property type="term" value="F:metal ion binding"/>
    <property type="evidence" value="ECO:0007669"/>
    <property type="project" value="UniProtKB-KW"/>
</dbReference>
<dbReference type="Gene3D" id="3.40.50.1000">
    <property type="entry name" value="HAD superfamily/HAD-like"/>
    <property type="match status" value="1"/>
</dbReference>
<dbReference type="FunFam" id="3.30.1240.20:FF:000001">
    <property type="entry name" value="Phosphomannomutase"/>
    <property type="match status" value="1"/>
</dbReference>
<evidence type="ECO:0000256" key="5">
    <source>
        <dbReference type="ARBA" id="ARBA00012730"/>
    </source>
</evidence>
<dbReference type="Proteomes" id="UP000765509">
    <property type="component" value="Unassembled WGS sequence"/>
</dbReference>
<dbReference type="CDD" id="cd02585">
    <property type="entry name" value="HAD_PMM"/>
    <property type="match status" value="1"/>
</dbReference>
<feature type="binding site" evidence="11">
    <location>
        <position position="104"/>
    </location>
    <ligand>
        <name>alpha-D-mannose 1-phosphate</name>
        <dbReference type="ChEBI" id="CHEBI:58409"/>
    </ligand>
</feature>
<dbReference type="GO" id="GO:0004615">
    <property type="term" value="F:phosphomannomutase activity"/>
    <property type="evidence" value="ECO:0007669"/>
    <property type="project" value="UniProtKB-EC"/>
</dbReference>
<dbReference type="AlphaFoldDB" id="A0A9Q3CIF5"/>
<dbReference type="InterPro" id="IPR036412">
    <property type="entry name" value="HAD-like_sf"/>
</dbReference>
<keyword evidence="16" id="KW-1185">Reference proteome</keyword>
<dbReference type="InterPro" id="IPR005002">
    <property type="entry name" value="PMM"/>
</dbReference>
<comment type="catalytic activity">
    <reaction evidence="13">
        <text>alpha-D-mannose 1-phosphate = D-mannose 6-phosphate</text>
        <dbReference type="Rhea" id="RHEA:11140"/>
        <dbReference type="ChEBI" id="CHEBI:58409"/>
        <dbReference type="ChEBI" id="CHEBI:58735"/>
        <dbReference type="EC" id="5.4.2.8"/>
    </reaction>
</comment>
<dbReference type="InterPro" id="IPR023214">
    <property type="entry name" value="HAD_sf"/>
</dbReference>
<keyword evidence="9 13" id="KW-0413">Isomerase</keyword>
<comment type="cofactor">
    <cofactor evidence="12">
        <name>Mg(2+)</name>
        <dbReference type="ChEBI" id="CHEBI:18420"/>
    </cofactor>
</comment>
<dbReference type="InterPro" id="IPR043169">
    <property type="entry name" value="PMM_cap"/>
</dbReference>
<evidence type="ECO:0000256" key="4">
    <source>
        <dbReference type="ARBA" id="ARBA00011738"/>
    </source>
</evidence>
<comment type="caution">
    <text evidence="15">The sequence shown here is derived from an EMBL/GenBank/DDBJ whole genome shotgun (WGS) entry which is preliminary data.</text>
</comment>
<comment type="subcellular location">
    <subcellularLocation>
        <location evidence="1 13">Cytoplasm</location>
    </subcellularLocation>
</comment>
<feature type="binding site" evidence="12">
    <location>
        <position position="313"/>
    </location>
    <ligand>
        <name>Mg(2+)</name>
        <dbReference type="ChEBI" id="CHEBI:18420"/>
        <label>1</label>
    </ligand>
</feature>
<dbReference type="SUPFAM" id="SSF56784">
    <property type="entry name" value="HAD-like"/>
    <property type="match status" value="1"/>
</dbReference>
<evidence type="ECO:0000256" key="7">
    <source>
        <dbReference type="ARBA" id="ARBA00022723"/>
    </source>
</evidence>
<evidence type="ECO:0000256" key="2">
    <source>
        <dbReference type="ARBA" id="ARBA00004699"/>
    </source>
</evidence>
<evidence type="ECO:0000313" key="16">
    <source>
        <dbReference type="Proteomes" id="UP000765509"/>
    </source>
</evidence>
<organism evidence="15 16">
    <name type="scientific">Austropuccinia psidii MF-1</name>
    <dbReference type="NCBI Taxonomy" id="1389203"/>
    <lineage>
        <taxon>Eukaryota</taxon>
        <taxon>Fungi</taxon>
        <taxon>Dikarya</taxon>
        <taxon>Basidiomycota</taxon>
        <taxon>Pucciniomycotina</taxon>
        <taxon>Pucciniomycetes</taxon>
        <taxon>Pucciniales</taxon>
        <taxon>Sphaerophragmiaceae</taxon>
        <taxon>Austropuccinia</taxon>
    </lineage>
</organism>
<accession>A0A9Q3CIF5</accession>
<feature type="binding site" evidence="12">
    <location>
        <position position="296"/>
    </location>
    <ligand>
        <name>Mg(2+)</name>
        <dbReference type="ChEBI" id="CHEBI:18420"/>
        <label>1</label>
    </ligand>
</feature>